<gene>
    <name evidence="1" type="ORF">BN59_03535</name>
</gene>
<dbReference type="Gene3D" id="3.40.1230.10">
    <property type="entry name" value="MTH938-like"/>
    <property type="match status" value="1"/>
</dbReference>
<dbReference type="PANTHER" id="PTHR21192">
    <property type="entry name" value="NUCLEAR PROTEIN E3-3"/>
    <property type="match status" value="1"/>
</dbReference>
<proteinExistence type="predicted"/>
<dbReference type="Proteomes" id="UP000044071">
    <property type="component" value="Unassembled WGS sequence"/>
</dbReference>
<protein>
    <submittedName>
        <fullName evidence="1">Uncharacterized protein</fullName>
    </submittedName>
</protein>
<dbReference type="EMBL" id="CCSB01000004">
    <property type="protein sequence ID" value="CDZ79217.1"/>
    <property type="molecule type" value="Genomic_DNA"/>
</dbReference>
<dbReference type="AlphaFoldDB" id="A0A078L1U7"/>
<dbReference type="eggNOG" id="COG3737">
    <property type="taxonomic scope" value="Bacteria"/>
</dbReference>
<name>A0A078L1U7_9GAMM</name>
<dbReference type="SUPFAM" id="SSF64076">
    <property type="entry name" value="MTH938-like"/>
    <property type="match status" value="1"/>
</dbReference>
<keyword evidence="2" id="KW-1185">Reference proteome</keyword>
<dbReference type="PANTHER" id="PTHR21192:SF2">
    <property type="entry name" value="NADH DEHYDROGENASE [UBIQUINONE] 1 ALPHA SUBCOMPLEX ASSEMBLY FACTOR 3"/>
    <property type="match status" value="1"/>
</dbReference>
<reference evidence="1 2" key="1">
    <citation type="submission" date="2014-06" db="EMBL/GenBank/DDBJ databases">
        <authorList>
            <person name="Urmite Genomes Urmite Genomes"/>
        </authorList>
    </citation>
    <scope>NUCLEOTIDE SEQUENCE [LARGE SCALE GENOMIC DNA]</scope>
</reference>
<dbReference type="InterPro" id="IPR036748">
    <property type="entry name" value="MTH938-like_sf"/>
</dbReference>
<dbReference type="Pfam" id="PF04430">
    <property type="entry name" value="DUF498"/>
    <property type="match status" value="1"/>
</dbReference>
<organism evidence="1 2">
    <name type="scientific">Legionella massiliensis</name>
    <dbReference type="NCBI Taxonomy" id="1034943"/>
    <lineage>
        <taxon>Bacteria</taxon>
        <taxon>Pseudomonadati</taxon>
        <taxon>Pseudomonadota</taxon>
        <taxon>Gammaproteobacteria</taxon>
        <taxon>Legionellales</taxon>
        <taxon>Legionellaceae</taxon>
        <taxon>Legionella</taxon>
    </lineage>
</organism>
<dbReference type="OrthoDB" id="9800373at2"/>
<dbReference type="STRING" id="1034943.BN59_03535"/>
<dbReference type="RefSeq" id="WP_044012399.1">
    <property type="nucleotide sequence ID" value="NZ_CCVW01000004.1"/>
</dbReference>
<evidence type="ECO:0000313" key="1">
    <source>
        <dbReference type="EMBL" id="CDZ79217.1"/>
    </source>
</evidence>
<sequence>MHINLEAADQNSIQAYSDEGIKVGSSTYQSSLIISTHEIISEWPISSIQELDEESLEPLLRYQPKIIIIGHKQQGKFAPQPTILALAKRRIGLETMSIGAACRTFNVLLNEQREVVIGLII</sequence>
<dbReference type="InterPro" id="IPR007523">
    <property type="entry name" value="NDUFAF3/AAMDC"/>
</dbReference>
<accession>A0A078L1U7</accession>
<evidence type="ECO:0000313" key="2">
    <source>
        <dbReference type="Proteomes" id="UP000044071"/>
    </source>
</evidence>